<name>A0A1F6MS12_9BACT</name>
<evidence type="ECO:0000259" key="12">
    <source>
        <dbReference type="Pfam" id="PF00763"/>
    </source>
</evidence>
<dbReference type="Pfam" id="PF02882">
    <property type="entry name" value="THF_DHG_CYH_C"/>
    <property type="match status" value="1"/>
</dbReference>
<dbReference type="InterPro" id="IPR020867">
    <property type="entry name" value="THF_DH/CycHdrlase_CS"/>
</dbReference>
<keyword evidence="4 11" id="KW-0658">Purine biosynthesis</keyword>
<dbReference type="GO" id="GO:0009086">
    <property type="term" value="P:methionine biosynthetic process"/>
    <property type="evidence" value="ECO:0007669"/>
    <property type="project" value="UniProtKB-KW"/>
</dbReference>
<evidence type="ECO:0000256" key="11">
    <source>
        <dbReference type="HAMAP-Rule" id="MF_01576"/>
    </source>
</evidence>
<dbReference type="PANTHER" id="PTHR48099:SF5">
    <property type="entry name" value="C-1-TETRAHYDROFOLATE SYNTHASE, CYTOPLASMIC"/>
    <property type="match status" value="1"/>
</dbReference>
<evidence type="ECO:0000259" key="13">
    <source>
        <dbReference type="Pfam" id="PF02882"/>
    </source>
</evidence>
<dbReference type="UniPathway" id="UPA00193"/>
<dbReference type="Gene3D" id="3.40.50.10860">
    <property type="entry name" value="Leucine Dehydrogenase, chain A, domain 1"/>
    <property type="match status" value="1"/>
</dbReference>
<dbReference type="EMBL" id="MFQN01000016">
    <property type="protein sequence ID" value="OGH74417.1"/>
    <property type="molecule type" value="Genomic_DNA"/>
</dbReference>
<dbReference type="EC" id="1.5.1.5" evidence="11"/>
<gene>
    <name evidence="11" type="primary">folD</name>
    <name evidence="14" type="ORF">A3G00_00985</name>
</gene>
<evidence type="ECO:0000256" key="9">
    <source>
        <dbReference type="ARBA" id="ARBA00023167"/>
    </source>
</evidence>
<evidence type="ECO:0000256" key="3">
    <source>
        <dbReference type="ARBA" id="ARBA00022563"/>
    </source>
</evidence>
<evidence type="ECO:0000256" key="4">
    <source>
        <dbReference type="ARBA" id="ARBA00022755"/>
    </source>
</evidence>
<evidence type="ECO:0000313" key="15">
    <source>
        <dbReference type="Proteomes" id="UP000178347"/>
    </source>
</evidence>
<evidence type="ECO:0000256" key="6">
    <source>
        <dbReference type="ARBA" id="ARBA00022857"/>
    </source>
</evidence>
<keyword evidence="5 11" id="KW-0378">Hydrolase</keyword>
<keyword evidence="10 11" id="KW-0511">Multifunctional enzyme</keyword>
<feature type="binding site" evidence="11">
    <location>
        <begin position="170"/>
        <end position="172"/>
    </location>
    <ligand>
        <name>NADP(+)</name>
        <dbReference type="ChEBI" id="CHEBI:58349"/>
    </ligand>
</feature>
<accession>A0A1F6MS12</accession>
<dbReference type="GO" id="GO:0006164">
    <property type="term" value="P:purine nucleotide biosynthetic process"/>
    <property type="evidence" value="ECO:0007669"/>
    <property type="project" value="UniProtKB-KW"/>
</dbReference>
<dbReference type="Pfam" id="PF00763">
    <property type="entry name" value="THF_DHG_CYH"/>
    <property type="match status" value="1"/>
</dbReference>
<keyword evidence="9 11" id="KW-0486">Methionine biosynthesis</keyword>
<protein>
    <recommendedName>
        <fullName evidence="11">Bifunctional protein FolD</fullName>
    </recommendedName>
    <domain>
        <recommendedName>
            <fullName evidence="11">Methylenetetrahydrofolate dehydrogenase</fullName>
            <ecNumber evidence="11">1.5.1.5</ecNumber>
        </recommendedName>
    </domain>
    <domain>
        <recommendedName>
            <fullName evidence="11">Methenyltetrahydrofolate cyclohydrolase</fullName>
            <ecNumber evidence="11">3.5.4.9</ecNumber>
        </recommendedName>
    </domain>
</protein>
<dbReference type="InterPro" id="IPR036291">
    <property type="entry name" value="NAD(P)-bd_dom_sf"/>
</dbReference>
<dbReference type="PANTHER" id="PTHR48099">
    <property type="entry name" value="C-1-TETRAHYDROFOLATE SYNTHASE, CYTOPLASMIC-RELATED"/>
    <property type="match status" value="1"/>
</dbReference>
<comment type="pathway">
    <text evidence="1 11">One-carbon metabolism; tetrahydrofolate interconversion.</text>
</comment>
<dbReference type="Gene3D" id="3.40.50.720">
    <property type="entry name" value="NAD(P)-binding Rossmann-like Domain"/>
    <property type="match status" value="1"/>
</dbReference>
<feature type="binding site" evidence="11">
    <location>
        <position position="236"/>
    </location>
    <ligand>
        <name>NADP(+)</name>
        <dbReference type="ChEBI" id="CHEBI:58349"/>
    </ligand>
</feature>
<dbReference type="SUPFAM" id="SSF51735">
    <property type="entry name" value="NAD(P)-binding Rossmann-fold domains"/>
    <property type="match status" value="1"/>
</dbReference>
<dbReference type="InterPro" id="IPR020631">
    <property type="entry name" value="THF_DH/CycHdrlase_NAD-bd_dom"/>
</dbReference>
<dbReference type="PROSITE" id="PS00767">
    <property type="entry name" value="THF_DHG_CYH_2"/>
    <property type="match status" value="1"/>
</dbReference>
<feature type="domain" description="Tetrahydrofolate dehydrogenase/cyclohydrolase catalytic" evidence="12">
    <location>
        <begin position="11"/>
        <end position="125"/>
    </location>
</feature>
<dbReference type="GO" id="GO:0004488">
    <property type="term" value="F:methylenetetrahydrofolate dehydrogenase (NADP+) activity"/>
    <property type="evidence" value="ECO:0007669"/>
    <property type="project" value="UniProtKB-UniRule"/>
</dbReference>
<dbReference type="GO" id="GO:0004477">
    <property type="term" value="F:methenyltetrahydrofolate cyclohydrolase activity"/>
    <property type="evidence" value="ECO:0007669"/>
    <property type="project" value="UniProtKB-UniRule"/>
</dbReference>
<dbReference type="Proteomes" id="UP000178347">
    <property type="component" value="Unassembled WGS sequence"/>
</dbReference>
<keyword evidence="6 11" id="KW-0521">NADP</keyword>
<keyword evidence="3 11" id="KW-0554">One-carbon metabolism</keyword>
<comment type="similarity">
    <text evidence="11">Belongs to the tetrahydrofolate dehydrogenase/cyclohydrolase family.</text>
</comment>
<dbReference type="GO" id="GO:0000105">
    <property type="term" value="P:L-histidine biosynthetic process"/>
    <property type="evidence" value="ECO:0007669"/>
    <property type="project" value="UniProtKB-KW"/>
</dbReference>
<keyword evidence="7 11" id="KW-0560">Oxidoreductase</keyword>
<dbReference type="STRING" id="1798692.A3G00_00985"/>
<dbReference type="CDD" id="cd01080">
    <property type="entry name" value="NAD_bind_m-THF_DH_Cyclohyd"/>
    <property type="match status" value="1"/>
</dbReference>
<evidence type="ECO:0000256" key="2">
    <source>
        <dbReference type="ARBA" id="ARBA00011738"/>
    </source>
</evidence>
<comment type="function">
    <text evidence="11">Catalyzes the oxidation of 5,10-methylenetetrahydrofolate to 5,10-methenyltetrahydrofolate and then the hydrolysis of 5,10-methenyltetrahydrofolate to 10-formyltetrahydrofolate.</text>
</comment>
<dbReference type="AlphaFoldDB" id="A0A1F6MS12"/>
<feature type="domain" description="Tetrahydrofolate dehydrogenase/cyclohydrolase NAD(P)-binding" evidence="13">
    <location>
        <begin position="144"/>
        <end position="285"/>
    </location>
</feature>
<evidence type="ECO:0000256" key="10">
    <source>
        <dbReference type="ARBA" id="ARBA00023268"/>
    </source>
</evidence>
<dbReference type="PRINTS" id="PR00085">
    <property type="entry name" value="THFDHDRGNASE"/>
</dbReference>
<evidence type="ECO:0000256" key="5">
    <source>
        <dbReference type="ARBA" id="ARBA00022801"/>
    </source>
</evidence>
<dbReference type="EC" id="3.5.4.9" evidence="11"/>
<comment type="caution">
    <text evidence="11">Lacks conserved residue(s) required for the propagation of feature annotation.</text>
</comment>
<comment type="caution">
    <text evidence="14">The sequence shown here is derived from an EMBL/GenBank/DDBJ whole genome shotgun (WGS) entry which is preliminary data.</text>
</comment>
<evidence type="ECO:0000256" key="8">
    <source>
        <dbReference type="ARBA" id="ARBA00023102"/>
    </source>
</evidence>
<dbReference type="InterPro" id="IPR000672">
    <property type="entry name" value="THF_DH/CycHdrlase"/>
</dbReference>
<evidence type="ECO:0000256" key="1">
    <source>
        <dbReference type="ARBA" id="ARBA00004777"/>
    </source>
</evidence>
<dbReference type="HAMAP" id="MF_01576">
    <property type="entry name" value="THF_DHG_CYH"/>
    <property type="match status" value="1"/>
</dbReference>
<dbReference type="GO" id="GO:0005829">
    <property type="term" value="C:cytosol"/>
    <property type="evidence" value="ECO:0007669"/>
    <property type="project" value="TreeGrafter"/>
</dbReference>
<dbReference type="InterPro" id="IPR046346">
    <property type="entry name" value="Aminoacid_DH-like_N_sf"/>
</dbReference>
<proteinExistence type="inferred from homology"/>
<comment type="catalytic activity">
    <reaction evidence="11">
        <text>(6R)-5,10-methylene-5,6,7,8-tetrahydrofolate + NADP(+) = (6R)-5,10-methenyltetrahydrofolate + NADPH</text>
        <dbReference type="Rhea" id="RHEA:22812"/>
        <dbReference type="ChEBI" id="CHEBI:15636"/>
        <dbReference type="ChEBI" id="CHEBI:57455"/>
        <dbReference type="ChEBI" id="CHEBI:57783"/>
        <dbReference type="ChEBI" id="CHEBI:58349"/>
        <dbReference type="EC" id="1.5.1.5"/>
    </reaction>
</comment>
<comment type="catalytic activity">
    <reaction evidence="11">
        <text>(6R)-5,10-methenyltetrahydrofolate + H2O = (6R)-10-formyltetrahydrofolate + H(+)</text>
        <dbReference type="Rhea" id="RHEA:23700"/>
        <dbReference type="ChEBI" id="CHEBI:15377"/>
        <dbReference type="ChEBI" id="CHEBI:15378"/>
        <dbReference type="ChEBI" id="CHEBI:57455"/>
        <dbReference type="ChEBI" id="CHEBI:195366"/>
        <dbReference type="EC" id="3.5.4.9"/>
    </reaction>
</comment>
<dbReference type="InterPro" id="IPR020630">
    <property type="entry name" value="THF_DH/CycHdrlase_cat_dom"/>
</dbReference>
<reference evidence="14 15" key="1">
    <citation type="journal article" date="2016" name="Nat. Commun.">
        <title>Thousands of microbial genomes shed light on interconnected biogeochemical processes in an aquifer system.</title>
        <authorList>
            <person name="Anantharaman K."/>
            <person name="Brown C.T."/>
            <person name="Hug L.A."/>
            <person name="Sharon I."/>
            <person name="Castelle C.J."/>
            <person name="Probst A.J."/>
            <person name="Thomas B.C."/>
            <person name="Singh A."/>
            <person name="Wilkins M.J."/>
            <person name="Karaoz U."/>
            <person name="Brodie E.L."/>
            <person name="Williams K.H."/>
            <person name="Hubbard S.S."/>
            <person name="Banfield J.F."/>
        </authorList>
    </citation>
    <scope>NUCLEOTIDE SEQUENCE [LARGE SCALE GENOMIC DNA]</scope>
</reference>
<evidence type="ECO:0000313" key="14">
    <source>
        <dbReference type="EMBL" id="OGH74417.1"/>
    </source>
</evidence>
<keyword evidence="11" id="KW-0028">Amino-acid biosynthesis</keyword>
<comment type="subunit">
    <text evidence="2 11">Homodimer.</text>
</comment>
<dbReference type="GO" id="GO:0035999">
    <property type="term" value="P:tetrahydrofolate interconversion"/>
    <property type="evidence" value="ECO:0007669"/>
    <property type="project" value="UniProtKB-UniRule"/>
</dbReference>
<organism evidence="14 15">
    <name type="scientific">Candidatus Magasanikbacteria bacterium RIFCSPLOWO2_12_FULL_43_12</name>
    <dbReference type="NCBI Taxonomy" id="1798692"/>
    <lineage>
        <taxon>Bacteria</taxon>
        <taxon>Candidatus Magasanikiibacteriota</taxon>
    </lineage>
</organism>
<dbReference type="SUPFAM" id="SSF53223">
    <property type="entry name" value="Aminoacid dehydrogenase-like, N-terminal domain"/>
    <property type="match status" value="1"/>
</dbReference>
<keyword evidence="8 11" id="KW-0368">Histidine biosynthesis</keyword>
<evidence type="ECO:0000256" key="7">
    <source>
        <dbReference type="ARBA" id="ARBA00023002"/>
    </source>
</evidence>
<dbReference type="FunFam" id="3.40.50.10860:FF:000005">
    <property type="entry name" value="C-1-tetrahydrofolate synthase, cytoplasmic, putative"/>
    <property type="match status" value="1"/>
</dbReference>
<sequence length="291" mass="31763">MPFKQKQAQIINGKAIAEKILVKVKVWVDELKTAGINPKLAVVLVGDNKPSQTYVRKKQEAAEKVGIDFNLHKFPTDISKEQLVEEIKKIQEDAKLCGLIVQLPLPQQLYTPEVLNAVNPDIDVDCLTNDNLGRLMKKTGFILPPTPYAVKTILKELGINVEGRNICIIGAGPLVGKPLTIILLNKQATVTVCNSLTKNLKEKCLEAEIIVTAVGRNNLLRGDMVKRGTIVIDAGISFTDEKIHGDVNFAEVSKRAGHITPVPGGVGPITVALLLKNTVTCAKRKFLGEIR</sequence>